<organism evidence="1 2">
    <name type="scientific">Smallanthus sonchifolius</name>
    <dbReference type="NCBI Taxonomy" id="185202"/>
    <lineage>
        <taxon>Eukaryota</taxon>
        <taxon>Viridiplantae</taxon>
        <taxon>Streptophyta</taxon>
        <taxon>Embryophyta</taxon>
        <taxon>Tracheophyta</taxon>
        <taxon>Spermatophyta</taxon>
        <taxon>Magnoliopsida</taxon>
        <taxon>eudicotyledons</taxon>
        <taxon>Gunneridae</taxon>
        <taxon>Pentapetalae</taxon>
        <taxon>asterids</taxon>
        <taxon>campanulids</taxon>
        <taxon>Asterales</taxon>
        <taxon>Asteraceae</taxon>
        <taxon>Asteroideae</taxon>
        <taxon>Heliantheae alliance</taxon>
        <taxon>Millerieae</taxon>
        <taxon>Smallanthus</taxon>
    </lineage>
</organism>
<name>A0ACB9D715_9ASTR</name>
<proteinExistence type="predicted"/>
<reference evidence="1 2" key="2">
    <citation type="journal article" date="2022" name="Mol. Ecol. Resour.">
        <title>The genomes of chicory, endive, great burdock and yacon provide insights into Asteraceae paleo-polyploidization history and plant inulin production.</title>
        <authorList>
            <person name="Fan W."/>
            <person name="Wang S."/>
            <person name="Wang H."/>
            <person name="Wang A."/>
            <person name="Jiang F."/>
            <person name="Liu H."/>
            <person name="Zhao H."/>
            <person name="Xu D."/>
            <person name="Zhang Y."/>
        </authorList>
    </citation>
    <scope>NUCLEOTIDE SEQUENCE [LARGE SCALE GENOMIC DNA]</scope>
    <source>
        <strain evidence="2">cv. Yunnan</strain>
        <tissue evidence="1">Leaves</tissue>
    </source>
</reference>
<keyword evidence="2" id="KW-1185">Reference proteome</keyword>
<gene>
    <name evidence="1" type="ORF">L1987_60000</name>
</gene>
<evidence type="ECO:0000313" key="2">
    <source>
        <dbReference type="Proteomes" id="UP001056120"/>
    </source>
</evidence>
<evidence type="ECO:0000313" key="1">
    <source>
        <dbReference type="EMBL" id="KAI3742320.1"/>
    </source>
</evidence>
<dbReference type="EMBL" id="CM042037">
    <property type="protein sequence ID" value="KAI3742320.1"/>
    <property type="molecule type" value="Genomic_DNA"/>
</dbReference>
<accession>A0ACB9D715</accession>
<reference evidence="2" key="1">
    <citation type="journal article" date="2022" name="Mol. Ecol. Resour.">
        <title>The genomes of chicory, endive, great burdock and yacon provide insights into Asteraceae palaeo-polyploidization history and plant inulin production.</title>
        <authorList>
            <person name="Fan W."/>
            <person name="Wang S."/>
            <person name="Wang H."/>
            <person name="Wang A."/>
            <person name="Jiang F."/>
            <person name="Liu H."/>
            <person name="Zhao H."/>
            <person name="Xu D."/>
            <person name="Zhang Y."/>
        </authorList>
    </citation>
    <scope>NUCLEOTIDE SEQUENCE [LARGE SCALE GENOMIC DNA]</scope>
    <source>
        <strain evidence="2">cv. Yunnan</strain>
    </source>
</reference>
<comment type="caution">
    <text evidence="1">The sequence shown here is derived from an EMBL/GenBank/DDBJ whole genome shotgun (WGS) entry which is preliminary data.</text>
</comment>
<protein>
    <submittedName>
        <fullName evidence="1">Uncharacterized protein</fullName>
    </submittedName>
</protein>
<dbReference type="Proteomes" id="UP001056120">
    <property type="component" value="Linkage Group LG20"/>
</dbReference>
<sequence>MPEARDMLTRPNNGVTETYDRQRTSIASIGILPNDDDSERSINLTPFRWNAAPLTGGGSGQQTGESLSTRTTTRIVLFETPMPVYRRGSRSQNTPPSATSSRRGRVGRLGARSLLPSWYPRTPLGDITHVVRAIERRRLRLGDGAGRISGRRMDHQPADQDPSLSDAQLEHQGPFVTPKPKLASKMFKQSTLGMVPLMLAAVANKCEGESELQTPQKKLLNSIEIVEKVVMEELHRLKRTPTAKKAEREKRVRTLMMKMDGIVRFFLGSVPCLAVSSPELAKEFLRTYEASYLDRPKNSTTVYLTYGSKDFMFAPYGPYWKLMKKLVMSELLNDKTLDLLLPVRQDEVNRFINLLSHKAKGGKPVDVKDELLKLTNNVISRMLMSERCSEEENEASDMRKLHEDERRKKGTDEAKDLLDILLKISEDDTMEMKLTKDNIKASDIPNLPYLQAVVKETLRLHPTAPIIPRTSTEDCIVGGYHVPAKTTVLLTFGPSVDVRGQHFHMLPFGSGRRMCPGTSLAMQMVQVTLGVMVQCFEWKAGEKGDVAQVDMDEGPGITLPRANPLVCVPVARLNSTLF</sequence>